<evidence type="ECO:0000313" key="1">
    <source>
        <dbReference type="EMBL" id="KAL0301599.1"/>
    </source>
</evidence>
<protein>
    <submittedName>
        <fullName evidence="1">Retrovirus-related Pol polyprotein from transposon TNT 1-94</fullName>
    </submittedName>
</protein>
<sequence>MAGAKFEVVKFDGIGNFGLWQTRVKDLLAQQGILKALRPQKALRPTRNKLYLKQKLHGLKMQECSDLAQHVNIFNQIITDLARLDVNIEDEDRAMILLCSLPFSYEHLVSTLTYGKETIKVDEITAALLAHNQ</sequence>
<organism evidence="1">
    <name type="scientific">Sesamum radiatum</name>
    <name type="common">Black benniseed</name>
    <dbReference type="NCBI Taxonomy" id="300843"/>
    <lineage>
        <taxon>Eukaryota</taxon>
        <taxon>Viridiplantae</taxon>
        <taxon>Streptophyta</taxon>
        <taxon>Embryophyta</taxon>
        <taxon>Tracheophyta</taxon>
        <taxon>Spermatophyta</taxon>
        <taxon>Magnoliopsida</taxon>
        <taxon>eudicotyledons</taxon>
        <taxon>Gunneridae</taxon>
        <taxon>Pentapetalae</taxon>
        <taxon>asterids</taxon>
        <taxon>lamiids</taxon>
        <taxon>Lamiales</taxon>
        <taxon>Pedaliaceae</taxon>
        <taxon>Sesamum</taxon>
    </lineage>
</organism>
<comment type="caution">
    <text evidence="1">The sequence shown here is derived from an EMBL/GenBank/DDBJ whole genome shotgun (WGS) entry which is preliminary data.</text>
</comment>
<name>A0AAW2K4S3_SESRA</name>
<dbReference type="EMBL" id="JACGWJ010000030">
    <property type="protein sequence ID" value="KAL0301599.1"/>
    <property type="molecule type" value="Genomic_DNA"/>
</dbReference>
<dbReference type="AlphaFoldDB" id="A0AAW2K4S3"/>
<reference evidence="1" key="1">
    <citation type="submission" date="2020-06" db="EMBL/GenBank/DDBJ databases">
        <authorList>
            <person name="Li T."/>
            <person name="Hu X."/>
            <person name="Zhang T."/>
            <person name="Song X."/>
            <person name="Zhang H."/>
            <person name="Dai N."/>
            <person name="Sheng W."/>
            <person name="Hou X."/>
            <person name="Wei L."/>
        </authorList>
    </citation>
    <scope>NUCLEOTIDE SEQUENCE</scope>
    <source>
        <strain evidence="1">G02</strain>
        <tissue evidence="1">Leaf</tissue>
    </source>
</reference>
<proteinExistence type="predicted"/>
<reference evidence="1" key="2">
    <citation type="journal article" date="2024" name="Plant">
        <title>Genomic evolution and insights into agronomic trait innovations of Sesamum species.</title>
        <authorList>
            <person name="Miao H."/>
            <person name="Wang L."/>
            <person name="Qu L."/>
            <person name="Liu H."/>
            <person name="Sun Y."/>
            <person name="Le M."/>
            <person name="Wang Q."/>
            <person name="Wei S."/>
            <person name="Zheng Y."/>
            <person name="Lin W."/>
            <person name="Duan Y."/>
            <person name="Cao H."/>
            <person name="Xiong S."/>
            <person name="Wang X."/>
            <person name="Wei L."/>
            <person name="Li C."/>
            <person name="Ma Q."/>
            <person name="Ju M."/>
            <person name="Zhao R."/>
            <person name="Li G."/>
            <person name="Mu C."/>
            <person name="Tian Q."/>
            <person name="Mei H."/>
            <person name="Zhang T."/>
            <person name="Gao T."/>
            <person name="Zhang H."/>
        </authorList>
    </citation>
    <scope>NUCLEOTIDE SEQUENCE</scope>
    <source>
        <strain evidence="1">G02</strain>
    </source>
</reference>
<accession>A0AAW2K4S3</accession>
<dbReference type="Pfam" id="PF14223">
    <property type="entry name" value="Retrotran_gag_2"/>
    <property type="match status" value="1"/>
</dbReference>
<gene>
    <name evidence="1" type="ORF">Sradi_6436700</name>
</gene>